<gene>
    <name evidence="1" type="ORF">BDQ94DRAFT_135574</name>
</gene>
<dbReference type="AlphaFoldDB" id="A0A3F3QFK5"/>
<dbReference type="RefSeq" id="XP_026631070.1">
    <property type="nucleotide sequence ID" value="XM_026764695.1"/>
</dbReference>
<name>A0A3F3QFK5_9EURO</name>
<dbReference type="GeneID" id="38133051"/>
<dbReference type="EMBL" id="KZ852034">
    <property type="protein sequence ID" value="RDH38048.1"/>
    <property type="molecule type" value="Genomic_DNA"/>
</dbReference>
<sequence length="151" mass="17475">MRRMSRRAMRRLMLWMIRLLCWRDWRVKHVRRNLPRRYSHRQEMTAVVLGSAAEAPITMITDVDADVMIGTGLGRDRTVLDIAGRVVMMRWMNLAGQRVNTAAGMIIAMDTVSGRVVGTAMRMASISGNRRLWSWMISRCYTRSTMVVSRE</sequence>
<reference evidence="1 2" key="1">
    <citation type="submission" date="2018-07" db="EMBL/GenBank/DDBJ databases">
        <title>The genomes of Aspergillus section Nigri reveals drivers in fungal speciation.</title>
        <authorList>
            <consortium name="DOE Joint Genome Institute"/>
            <person name="Vesth T.C."/>
            <person name="Nybo J."/>
            <person name="Theobald S."/>
            <person name="Brandl J."/>
            <person name="Frisvad J.C."/>
            <person name="Nielsen K.F."/>
            <person name="Lyhne E.K."/>
            <person name="Kogle M.E."/>
            <person name="Kuo A."/>
            <person name="Riley R."/>
            <person name="Clum A."/>
            <person name="Nolan M."/>
            <person name="Lipzen A."/>
            <person name="Salamov A."/>
            <person name="Henrissat B."/>
            <person name="Wiebenga A."/>
            <person name="De vries R.P."/>
            <person name="Grigoriev I.V."/>
            <person name="Mortensen U.H."/>
            <person name="Andersen M.R."/>
            <person name="Baker S.E."/>
        </authorList>
    </citation>
    <scope>NUCLEOTIDE SEQUENCE [LARGE SCALE GENOMIC DNA]</scope>
    <source>
        <strain evidence="1 2">CBS 139.54b</strain>
    </source>
</reference>
<evidence type="ECO:0000313" key="1">
    <source>
        <dbReference type="EMBL" id="RDH38048.1"/>
    </source>
</evidence>
<dbReference type="Proteomes" id="UP000253729">
    <property type="component" value="Unassembled WGS sequence"/>
</dbReference>
<proteinExistence type="predicted"/>
<keyword evidence="2" id="KW-1185">Reference proteome</keyword>
<protein>
    <submittedName>
        <fullName evidence="1">Uncharacterized protein</fullName>
    </submittedName>
</protein>
<accession>A0A3F3QFK5</accession>
<evidence type="ECO:0000313" key="2">
    <source>
        <dbReference type="Proteomes" id="UP000253729"/>
    </source>
</evidence>
<organism evidence="1 2">
    <name type="scientific">Aspergillus welwitschiae</name>
    <dbReference type="NCBI Taxonomy" id="1341132"/>
    <lineage>
        <taxon>Eukaryota</taxon>
        <taxon>Fungi</taxon>
        <taxon>Dikarya</taxon>
        <taxon>Ascomycota</taxon>
        <taxon>Pezizomycotina</taxon>
        <taxon>Eurotiomycetes</taxon>
        <taxon>Eurotiomycetidae</taxon>
        <taxon>Eurotiales</taxon>
        <taxon>Aspergillaceae</taxon>
        <taxon>Aspergillus</taxon>
        <taxon>Aspergillus subgen. Circumdati</taxon>
    </lineage>
</organism>